<dbReference type="AlphaFoldDB" id="A0AAE3ADB0"/>
<evidence type="ECO:0000256" key="2">
    <source>
        <dbReference type="ARBA" id="ARBA00021310"/>
    </source>
</evidence>
<evidence type="ECO:0000256" key="3">
    <source>
        <dbReference type="ARBA" id="ARBA00022763"/>
    </source>
</evidence>
<dbReference type="InterPro" id="IPR003717">
    <property type="entry name" value="RecO"/>
</dbReference>
<organism evidence="9 10">
    <name type="scientific">Brotocaccenecus cirricatena</name>
    <dbReference type="NCBI Taxonomy" id="3064195"/>
    <lineage>
        <taxon>Bacteria</taxon>
        <taxon>Bacillati</taxon>
        <taxon>Bacillota</taxon>
        <taxon>Clostridia</taxon>
        <taxon>Eubacteriales</taxon>
        <taxon>Oscillospiraceae</taxon>
        <taxon>Brotocaccenecus</taxon>
    </lineage>
</organism>
<accession>A0AAE3ADB0</accession>
<sequence length="255" mass="27948">MQPERFVTCGLVLRETVTRDADKILTVLTPDRGRLSVIARGARRKGSRVAAACQLLAYSEMTLYEKGRWTMLDAADTIELFDGLRQDLTALSLAAYFAELTEAVSDGCGGDVLPLLLNALYALSALKKPPQLVKPAFQFRLMALAGYEPMADGCALCGAPQPENPMLDVVHGVVHCGKCREKGGLSLPLTASGLAALRYVLYGDPRRLYSFSLPPEGLRALNHAADAYVSAQLERSFRTLDYYKTILPQEETKYE</sequence>
<dbReference type="PANTHER" id="PTHR33991:SF1">
    <property type="entry name" value="DNA REPAIR PROTEIN RECO"/>
    <property type="match status" value="1"/>
</dbReference>
<evidence type="ECO:0000313" key="10">
    <source>
        <dbReference type="Proteomes" id="UP001199319"/>
    </source>
</evidence>
<dbReference type="Gene3D" id="1.20.1440.120">
    <property type="entry name" value="Recombination protein O, C-terminal domain"/>
    <property type="match status" value="1"/>
</dbReference>
<dbReference type="Pfam" id="PF11967">
    <property type="entry name" value="RecO_N"/>
    <property type="match status" value="1"/>
</dbReference>
<evidence type="ECO:0000256" key="4">
    <source>
        <dbReference type="ARBA" id="ARBA00023172"/>
    </source>
</evidence>
<dbReference type="Gene3D" id="2.40.50.140">
    <property type="entry name" value="Nucleic acid-binding proteins"/>
    <property type="match status" value="1"/>
</dbReference>
<dbReference type="EMBL" id="JAJEPW010000003">
    <property type="protein sequence ID" value="MCC2128305.1"/>
    <property type="molecule type" value="Genomic_DNA"/>
</dbReference>
<dbReference type="Proteomes" id="UP001199319">
    <property type="component" value="Unassembled WGS sequence"/>
</dbReference>
<dbReference type="NCBIfam" id="TIGR00613">
    <property type="entry name" value="reco"/>
    <property type="match status" value="1"/>
</dbReference>
<keyword evidence="3 7" id="KW-0227">DNA damage</keyword>
<keyword evidence="5 7" id="KW-0234">DNA repair</keyword>
<dbReference type="SUPFAM" id="SSF50249">
    <property type="entry name" value="Nucleic acid-binding proteins"/>
    <property type="match status" value="1"/>
</dbReference>
<feature type="domain" description="DNA replication/recombination mediator RecO N-terminal" evidence="8">
    <location>
        <begin position="8"/>
        <end position="80"/>
    </location>
</feature>
<dbReference type="HAMAP" id="MF_00201">
    <property type="entry name" value="RecO"/>
    <property type="match status" value="1"/>
</dbReference>
<keyword evidence="10" id="KW-1185">Reference proteome</keyword>
<name>A0AAE3ADB0_9FIRM</name>
<evidence type="ECO:0000256" key="6">
    <source>
        <dbReference type="ARBA" id="ARBA00033409"/>
    </source>
</evidence>
<dbReference type="SUPFAM" id="SSF57863">
    <property type="entry name" value="ArfGap/RecO-like zinc finger"/>
    <property type="match status" value="1"/>
</dbReference>
<dbReference type="Gene3D" id="6.20.220.20">
    <property type="entry name" value="Recombination protein O, zinc-binding domain"/>
    <property type="match status" value="1"/>
</dbReference>
<evidence type="ECO:0000259" key="8">
    <source>
        <dbReference type="Pfam" id="PF11967"/>
    </source>
</evidence>
<keyword evidence="4 7" id="KW-0233">DNA recombination</keyword>
<proteinExistence type="inferred from homology"/>
<dbReference type="RefSeq" id="WP_302927711.1">
    <property type="nucleotide sequence ID" value="NZ_JAJEPW010000003.1"/>
</dbReference>
<dbReference type="GO" id="GO:0043590">
    <property type="term" value="C:bacterial nucleoid"/>
    <property type="evidence" value="ECO:0007669"/>
    <property type="project" value="TreeGrafter"/>
</dbReference>
<comment type="function">
    <text evidence="7">Involved in DNA repair and RecF pathway recombination.</text>
</comment>
<dbReference type="Pfam" id="PF02565">
    <property type="entry name" value="RecO_C"/>
    <property type="match status" value="1"/>
</dbReference>
<dbReference type="InterPro" id="IPR037278">
    <property type="entry name" value="ARFGAP/RecO"/>
</dbReference>
<gene>
    <name evidence="7 9" type="primary">recO</name>
    <name evidence="9" type="ORF">LKD37_02010</name>
</gene>
<protein>
    <recommendedName>
        <fullName evidence="2 7">DNA repair protein RecO</fullName>
    </recommendedName>
    <alternativeName>
        <fullName evidence="6 7">Recombination protein O</fullName>
    </alternativeName>
</protein>
<reference evidence="9" key="1">
    <citation type="submission" date="2021-10" db="EMBL/GenBank/DDBJ databases">
        <title>Anaerobic single-cell dispensing facilitates the cultivation of human gut bacteria.</title>
        <authorList>
            <person name="Afrizal A."/>
        </authorList>
    </citation>
    <scope>NUCLEOTIDE SEQUENCE</scope>
    <source>
        <strain evidence="9">CLA-AA-H272</strain>
    </source>
</reference>
<evidence type="ECO:0000256" key="5">
    <source>
        <dbReference type="ARBA" id="ARBA00023204"/>
    </source>
</evidence>
<comment type="similarity">
    <text evidence="1 7">Belongs to the RecO family.</text>
</comment>
<dbReference type="InterPro" id="IPR022572">
    <property type="entry name" value="DNA_rep/recomb_RecO_N"/>
</dbReference>
<evidence type="ECO:0000256" key="1">
    <source>
        <dbReference type="ARBA" id="ARBA00007452"/>
    </source>
</evidence>
<comment type="caution">
    <text evidence="9">The sequence shown here is derived from an EMBL/GenBank/DDBJ whole genome shotgun (WGS) entry which is preliminary data.</text>
</comment>
<evidence type="ECO:0000313" key="9">
    <source>
        <dbReference type="EMBL" id="MCC2128305.1"/>
    </source>
</evidence>
<dbReference type="GO" id="GO:0006310">
    <property type="term" value="P:DNA recombination"/>
    <property type="evidence" value="ECO:0007669"/>
    <property type="project" value="UniProtKB-UniRule"/>
</dbReference>
<dbReference type="InterPro" id="IPR042242">
    <property type="entry name" value="RecO_C"/>
</dbReference>
<evidence type="ECO:0000256" key="7">
    <source>
        <dbReference type="HAMAP-Rule" id="MF_00201"/>
    </source>
</evidence>
<dbReference type="GO" id="GO:0006302">
    <property type="term" value="P:double-strand break repair"/>
    <property type="evidence" value="ECO:0007669"/>
    <property type="project" value="TreeGrafter"/>
</dbReference>
<dbReference type="InterPro" id="IPR012340">
    <property type="entry name" value="NA-bd_OB-fold"/>
</dbReference>
<dbReference type="PANTHER" id="PTHR33991">
    <property type="entry name" value="DNA REPAIR PROTEIN RECO"/>
    <property type="match status" value="1"/>
</dbReference>